<evidence type="ECO:0000313" key="2">
    <source>
        <dbReference type="Proteomes" id="UP000004079"/>
    </source>
</evidence>
<gene>
    <name evidence="1" type="ORF">HMPREF0971_02040</name>
</gene>
<sequence length="65" mass="7739">MEFKEYVNSLPNQRNEVIAQLAIRCRVTSVTVYRWLRGDFIPDALKRKVIAEYLQISEKELWPNV</sequence>
<dbReference type="InterPro" id="IPR001387">
    <property type="entry name" value="Cro/C1-type_HTH"/>
</dbReference>
<reference evidence="1 2" key="1">
    <citation type="submission" date="2009-11" db="EMBL/GenBank/DDBJ databases">
        <authorList>
            <person name="Weinstock G."/>
            <person name="Sodergren E."/>
            <person name="Clifton S."/>
            <person name="Fulton L."/>
            <person name="Fulton B."/>
            <person name="Courtney L."/>
            <person name="Fronick C."/>
            <person name="Harrison M."/>
            <person name="Strong C."/>
            <person name="Farmer C."/>
            <person name="Delahaunty K."/>
            <person name="Markovic C."/>
            <person name="Hall O."/>
            <person name="Minx P."/>
            <person name="Tomlinson C."/>
            <person name="Mitreva M."/>
            <person name="Nelson J."/>
            <person name="Hou S."/>
            <person name="Wollam A."/>
            <person name="Pepin K.H."/>
            <person name="Johnson M."/>
            <person name="Bhonagiri V."/>
            <person name="Nash W.E."/>
            <person name="Warren W."/>
            <person name="Chinwalla A."/>
            <person name="Mardis E.R."/>
            <person name="Wilson R.K."/>
        </authorList>
    </citation>
    <scope>NUCLEOTIDE SEQUENCE [LARGE SCALE GENOMIC DNA]</scope>
    <source>
        <strain evidence="1 2">F0302</strain>
    </source>
</reference>
<accession>D1QSS9</accession>
<proteinExistence type="predicted"/>
<dbReference type="AlphaFoldDB" id="D1QSS9"/>
<dbReference type="InterPro" id="IPR010982">
    <property type="entry name" value="Lambda_DNA-bd_dom_sf"/>
</dbReference>
<dbReference type="Gene3D" id="1.10.260.40">
    <property type="entry name" value="lambda repressor-like DNA-binding domains"/>
    <property type="match status" value="1"/>
</dbReference>
<dbReference type="SUPFAM" id="SSF47413">
    <property type="entry name" value="lambda repressor-like DNA-binding domains"/>
    <property type="match status" value="1"/>
</dbReference>
<dbReference type="EMBL" id="ACUZ02000034">
    <property type="protein sequence ID" value="EFB31760.1"/>
    <property type="molecule type" value="Genomic_DNA"/>
</dbReference>
<dbReference type="STRING" id="649760.HMPREF0971_02040"/>
<dbReference type="CDD" id="cd00093">
    <property type="entry name" value="HTH_XRE"/>
    <property type="match status" value="1"/>
</dbReference>
<comment type="caution">
    <text evidence="1">The sequence shown here is derived from an EMBL/GenBank/DDBJ whole genome shotgun (WGS) entry which is preliminary data.</text>
</comment>
<evidence type="ECO:0000313" key="1">
    <source>
        <dbReference type="EMBL" id="EFB31760.1"/>
    </source>
</evidence>
<dbReference type="Proteomes" id="UP000004079">
    <property type="component" value="Unassembled WGS sequence"/>
</dbReference>
<name>D1QSS9_9BACT</name>
<dbReference type="HOGENOM" id="CLU_2846175_0_0_10"/>
<dbReference type="RefSeq" id="WP_004373833.1">
    <property type="nucleotide sequence ID" value="NZ_GG703886.1"/>
</dbReference>
<evidence type="ECO:0008006" key="3">
    <source>
        <dbReference type="Google" id="ProtNLM"/>
    </source>
</evidence>
<organism evidence="1 2">
    <name type="scientific">Segatella oris F0302</name>
    <dbReference type="NCBI Taxonomy" id="649760"/>
    <lineage>
        <taxon>Bacteria</taxon>
        <taxon>Pseudomonadati</taxon>
        <taxon>Bacteroidota</taxon>
        <taxon>Bacteroidia</taxon>
        <taxon>Bacteroidales</taxon>
        <taxon>Prevotellaceae</taxon>
        <taxon>Segatella</taxon>
    </lineage>
</organism>
<protein>
    <recommendedName>
        <fullName evidence="3">HTH cro/C1-type domain-containing protein</fullName>
    </recommendedName>
</protein>
<dbReference type="GO" id="GO:0003677">
    <property type="term" value="F:DNA binding"/>
    <property type="evidence" value="ECO:0007669"/>
    <property type="project" value="InterPro"/>
</dbReference>